<dbReference type="PIRSF" id="PIRSF032162">
    <property type="entry name" value="UCP032162_imp"/>
    <property type="match status" value="1"/>
</dbReference>
<dbReference type="InterPro" id="IPR016990">
    <property type="entry name" value="UCP032162_TM"/>
</dbReference>
<sequence>MVDANQPTVRGREIFSAVITPHRSLSQRGFLALMLAVGTVGFGAGIVFMAMGAWPVFGFFGLDIALIWFAFRANYRAARACELLRLSTEELTVRRISARGVQSDWSFNPYWVRLGADRDADGEITRLWLISHGKGIEIGYWLSPGEKADFHRALAGALAAARAGPAA</sequence>
<dbReference type="InterPro" id="IPR019253">
    <property type="entry name" value="DUF2244_TM"/>
</dbReference>
<dbReference type="RefSeq" id="WP_132805905.1">
    <property type="nucleotide sequence ID" value="NZ_SMAK01000003.1"/>
</dbReference>
<dbReference type="Pfam" id="PF10003">
    <property type="entry name" value="DUF2244"/>
    <property type="match status" value="1"/>
</dbReference>
<keyword evidence="1" id="KW-1133">Transmembrane helix</keyword>
<organism evidence="2 3">
    <name type="scientific">Tepidamorphus gemmatus</name>
    <dbReference type="NCBI Taxonomy" id="747076"/>
    <lineage>
        <taxon>Bacteria</taxon>
        <taxon>Pseudomonadati</taxon>
        <taxon>Pseudomonadota</taxon>
        <taxon>Alphaproteobacteria</taxon>
        <taxon>Hyphomicrobiales</taxon>
        <taxon>Tepidamorphaceae</taxon>
        <taxon>Tepidamorphus</taxon>
    </lineage>
</organism>
<dbReference type="OrthoDB" id="9808190at2"/>
<comment type="caution">
    <text evidence="2">The sequence shown here is derived from an EMBL/GenBank/DDBJ whole genome shotgun (WGS) entry which is preliminary data.</text>
</comment>
<accession>A0A4R3ME17</accession>
<keyword evidence="3" id="KW-1185">Reference proteome</keyword>
<reference evidence="2 3" key="1">
    <citation type="submission" date="2019-03" db="EMBL/GenBank/DDBJ databases">
        <title>Genomic Encyclopedia of Type Strains, Phase IV (KMG-IV): sequencing the most valuable type-strain genomes for metagenomic binning, comparative biology and taxonomic classification.</title>
        <authorList>
            <person name="Goeker M."/>
        </authorList>
    </citation>
    <scope>NUCLEOTIDE SEQUENCE [LARGE SCALE GENOMIC DNA]</scope>
    <source>
        <strain evidence="2 3">DSM 19345</strain>
    </source>
</reference>
<gene>
    <name evidence="2" type="ORF">EDC22_103337</name>
</gene>
<proteinExistence type="predicted"/>
<evidence type="ECO:0000313" key="3">
    <source>
        <dbReference type="Proteomes" id="UP000295678"/>
    </source>
</evidence>
<dbReference type="AlphaFoldDB" id="A0A4R3ME17"/>
<keyword evidence="1" id="KW-0472">Membrane</keyword>
<evidence type="ECO:0000256" key="1">
    <source>
        <dbReference type="SAM" id="Phobius"/>
    </source>
</evidence>
<protein>
    <submittedName>
        <fullName evidence="2">Putative membrane protein</fullName>
    </submittedName>
</protein>
<feature type="transmembrane region" description="Helical" evidence="1">
    <location>
        <begin position="30"/>
        <end position="50"/>
    </location>
</feature>
<name>A0A4R3ME17_9HYPH</name>
<dbReference type="EMBL" id="SMAK01000003">
    <property type="protein sequence ID" value="TCT12024.1"/>
    <property type="molecule type" value="Genomic_DNA"/>
</dbReference>
<feature type="transmembrane region" description="Helical" evidence="1">
    <location>
        <begin position="56"/>
        <end position="75"/>
    </location>
</feature>
<keyword evidence="1" id="KW-0812">Transmembrane</keyword>
<evidence type="ECO:0000313" key="2">
    <source>
        <dbReference type="EMBL" id="TCT12024.1"/>
    </source>
</evidence>
<dbReference type="Proteomes" id="UP000295678">
    <property type="component" value="Unassembled WGS sequence"/>
</dbReference>